<dbReference type="OrthoDB" id="6413693at2759"/>
<feature type="region of interest" description="Disordered" evidence="1">
    <location>
        <begin position="1"/>
        <end position="22"/>
    </location>
</feature>
<evidence type="ECO:0000259" key="2">
    <source>
        <dbReference type="PROSITE" id="PS50835"/>
    </source>
</evidence>
<evidence type="ECO:0000313" key="4">
    <source>
        <dbReference type="Proteomes" id="UP000838756"/>
    </source>
</evidence>
<dbReference type="InterPro" id="IPR007110">
    <property type="entry name" value="Ig-like_dom"/>
</dbReference>
<organism evidence="3 4">
    <name type="scientific">Pararge aegeria aegeria</name>
    <dbReference type="NCBI Taxonomy" id="348720"/>
    <lineage>
        <taxon>Eukaryota</taxon>
        <taxon>Metazoa</taxon>
        <taxon>Ecdysozoa</taxon>
        <taxon>Arthropoda</taxon>
        <taxon>Hexapoda</taxon>
        <taxon>Insecta</taxon>
        <taxon>Pterygota</taxon>
        <taxon>Neoptera</taxon>
        <taxon>Endopterygota</taxon>
        <taxon>Lepidoptera</taxon>
        <taxon>Glossata</taxon>
        <taxon>Ditrysia</taxon>
        <taxon>Papilionoidea</taxon>
        <taxon>Nymphalidae</taxon>
        <taxon>Satyrinae</taxon>
        <taxon>Satyrini</taxon>
        <taxon>Parargina</taxon>
        <taxon>Pararge</taxon>
    </lineage>
</organism>
<keyword evidence="4" id="KW-1185">Reference proteome</keyword>
<name>A0A8S4QJQ9_9NEOP</name>
<feature type="domain" description="Ig-like" evidence="2">
    <location>
        <begin position="2"/>
        <end position="84"/>
    </location>
</feature>
<accession>A0A8S4QJQ9</accession>
<dbReference type="SMART" id="SM00409">
    <property type="entry name" value="IG"/>
    <property type="match status" value="1"/>
</dbReference>
<evidence type="ECO:0000313" key="3">
    <source>
        <dbReference type="EMBL" id="CAH2208454.1"/>
    </source>
</evidence>
<dbReference type="AlphaFoldDB" id="A0A8S4QJQ9"/>
<dbReference type="EMBL" id="CAKXAJ010003620">
    <property type="protein sequence ID" value="CAH2208454.1"/>
    <property type="molecule type" value="Genomic_DNA"/>
</dbReference>
<sequence>PPSFRTRPHNIEAEEDSSVTLSCDVDGEPRPEIRWLYHEPGRIGQVKGKAPNLKVYVDQRTAGRYICKATVEGYPEIESEATIFIKGMWSTNPPHRASVVDYGLNTLTVDGDPCLMLMMNIIYHKLSLRQEPC</sequence>
<protein>
    <submittedName>
        <fullName evidence="3">Jg23286 protein</fullName>
    </submittedName>
</protein>
<evidence type="ECO:0000256" key="1">
    <source>
        <dbReference type="SAM" id="MobiDB-lite"/>
    </source>
</evidence>
<dbReference type="InterPro" id="IPR013783">
    <property type="entry name" value="Ig-like_fold"/>
</dbReference>
<dbReference type="InterPro" id="IPR036179">
    <property type="entry name" value="Ig-like_dom_sf"/>
</dbReference>
<dbReference type="InterPro" id="IPR003599">
    <property type="entry name" value="Ig_sub"/>
</dbReference>
<feature type="non-terminal residue" evidence="3">
    <location>
        <position position="1"/>
    </location>
</feature>
<reference evidence="3" key="1">
    <citation type="submission" date="2022-03" db="EMBL/GenBank/DDBJ databases">
        <authorList>
            <person name="Lindestad O."/>
        </authorList>
    </citation>
    <scope>NUCLEOTIDE SEQUENCE</scope>
</reference>
<gene>
    <name evidence="3" type="primary">jg23286</name>
    <name evidence="3" type="ORF">PAEG_LOCUS1069</name>
</gene>
<dbReference type="Proteomes" id="UP000838756">
    <property type="component" value="Unassembled WGS sequence"/>
</dbReference>
<dbReference type="SUPFAM" id="SSF48726">
    <property type="entry name" value="Immunoglobulin"/>
    <property type="match status" value="1"/>
</dbReference>
<dbReference type="Pfam" id="PF13927">
    <property type="entry name" value="Ig_3"/>
    <property type="match status" value="1"/>
</dbReference>
<dbReference type="PROSITE" id="PS50835">
    <property type="entry name" value="IG_LIKE"/>
    <property type="match status" value="1"/>
</dbReference>
<proteinExistence type="predicted"/>
<dbReference type="Gene3D" id="2.60.40.10">
    <property type="entry name" value="Immunoglobulins"/>
    <property type="match status" value="1"/>
</dbReference>
<comment type="caution">
    <text evidence="3">The sequence shown here is derived from an EMBL/GenBank/DDBJ whole genome shotgun (WGS) entry which is preliminary data.</text>
</comment>